<comment type="caution">
    <text evidence="2">The sequence shown here is derived from an EMBL/GenBank/DDBJ whole genome shotgun (WGS) entry which is preliminary data.</text>
</comment>
<feature type="region of interest" description="Disordered" evidence="1">
    <location>
        <begin position="1"/>
        <end position="20"/>
    </location>
</feature>
<dbReference type="AlphaFoldDB" id="A0A6L8MZC9"/>
<reference evidence="2 3" key="1">
    <citation type="submission" date="2019-11" db="EMBL/GenBank/DDBJ databases">
        <title>Divergent Streptococcus suis from cattle.</title>
        <authorList>
            <person name="Williamson C."/>
        </authorList>
    </citation>
    <scope>NUCLEOTIDE SEQUENCE [LARGE SCALE GENOMIC DNA]</scope>
    <source>
        <strain evidence="2 3">10-36905</strain>
    </source>
</reference>
<organism evidence="2 3">
    <name type="scientific">Streptococcus suis</name>
    <dbReference type="NCBI Taxonomy" id="1307"/>
    <lineage>
        <taxon>Bacteria</taxon>
        <taxon>Bacillati</taxon>
        <taxon>Bacillota</taxon>
        <taxon>Bacilli</taxon>
        <taxon>Lactobacillales</taxon>
        <taxon>Streptococcaceae</taxon>
        <taxon>Streptococcus</taxon>
    </lineage>
</organism>
<dbReference type="EMBL" id="WNXH01000018">
    <property type="protein sequence ID" value="MYN70447.1"/>
    <property type="molecule type" value="Genomic_DNA"/>
</dbReference>
<proteinExistence type="predicted"/>
<name>A0A6L8MZC9_STRSU</name>
<evidence type="ECO:0000256" key="1">
    <source>
        <dbReference type="SAM" id="MobiDB-lite"/>
    </source>
</evidence>
<evidence type="ECO:0000313" key="3">
    <source>
        <dbReference type="Proteomes" id="UP000483765"/>
    </source>
</evidence>
<feature type="compositionally biased region" description="Basic and acidic residues" evidence="1">
    <location>
        <begin position="1"/>
        <end position="17"/>
    </location>
</feature>
<gene>
    <name evidence="2" type="ORF">GLP18_09560</name>
</gene>
<sequence>MKRLRAEAKKEKDDKSNRNIKLTKKRKKKKNLLKFYQDFKTKILANEAEFGFTSRTVIEGVEIHEPDFEEQVINKIKEQSK</sequence>
<dbReference type="Proteomes" id="UP000483765">
    <property type="component" value="Unassembled WGS sequence"/>
</dbReference>
<protein>
    <submittedName>
        <fullName evidence="2">Uncharacterized protein</fullName>
    </submittedName>
</protein>
<accession>A0A6L8MZC9</accession>
<evidence type="ECO:0000313" key="2">
    <source>
        <dbReference type="EMBL" id="MYN70447.1"/>
    </source>
</evidence>
<dbReference type="OrthoDB" id="9758243at2"/>